<dbReference type="AlphaFoldDB" id="A0A371H0Q8"/>
<keyword evidence="4" id="KW-1185">Reference proteome</keyword>
<sequence>MVGTAPSVELDVSHISSSGYSQFGAWRIDADLLESVHAGLVEYKIHFLLQQLGQEQGDLAEILDEPLIETCMSKKRVNFPHRGGLDLVLVSSKLTESVSASSYMLELVSASSVPLESNSKRHGQMKPTPSPRANSVPRNQVQNPTSSPAIESNPCVDSDSYIANPCNADSHPSGFFLASKTNSAPRFEHVFDHWLVKRRLSIAHTAHTHPPLFTSIVTSLLFVPRYFSMAFSRSSGHRTRVWVVAVLRAEVDGEQQQDIERVGYAGRVVPALVHLVTTVGADSIFHDLASEDPYKHLKEFHVVCSTMRSQGIPKDYIKMKVLPFSLDGATKDWLYQQLVMFNTWGDMKCMFLEKFFPASRTVTIRKEICGIRQHTGETLHEYWD</sequence>
<comment type="caution">
    <text evidence="3">The sequence shown here is derived from an EMBL/GenBank/DDBJ whole genome shotgun (WGS) entry which is preliminary data.</text>
</comment>
<feature type="domain" description="Retrotransposon gag" evidence="2">
    <location>
        <begin position="322"/>
        <end position="383"/>
    </location>
</feature>
<evidence type="ECO:0000259" key="2">
    <source>
        <dbReference type="Pfam" id="PF03732"/>
    </source>
</evidence>
<name>A0A371H0Q8_MUCPR</name>
<accession>A0A371H0Q8</accession>
<dbReference type="InterPro" id="IPR005162">
    <property type="entry name" value="Retrotrans_gag_dom"/>
</dbReference>
<dbReference type="OrthoDB" id="1749511at2759"/>
<dbReference type="Proteomes" id="UP000257109">
    <property type="component" value="Unassembled WGS sequence"/>
</dbReference>
<feature type="non-terminal residue" evidence="3">
    <location>
        <position position="1"/>
    </location>
</feature>
<dbReference type="PANTHER" id="PTHR33223">
    <property type="entry name" value="CCHC-TYPE DOMAIN-CONTAINING PROTEIN"/>
    <property type="match status" value="1"/>
</dbReference>
<evidence type="ECO:0000313" key="4">
    <source>
        <dbReference type="Proteomes" id="UP000257109"/>
    </source>
</evidence>
<proteinExistence type="predicted"/>
<dbReference type="Pfam" id="PF03732">
    <property type="entry name" value="Retrotrans_gag"/>
    <property type="match status" value="1"/>
</dbReference>
<feature type="compositionally biased region" description="Polar residues" evidence="1">
    <location>
        <begin position="131"/>
        <end position="150"/>
    </location>
</feature>
<dbReference type="PANTHER" id="PTHR33223:SF3">
    <property type="match status" value="1"/>
</dbReference>
<evidence type="ECO:0000256" key="1">
    <source>
        <dbReference type="SAM" id="MobiDB-lite"/>
    </source>
</evidence>
<feature type="region of interest" description="Disordered" evidence="1">
    <location>
        <begin position="115"/>
        <end position="154"/>
    </location>
</feature>
<protein>
    <recommendedName>
        <fullName evidence="2">Retrotransposon gag domain-containing protein</fullName>
    </recommendedName>
</protein>
<reference evidence="3" key="1">
    <citation type="submission" date="2018-05" db="EMBL/GenBank/DDBJ databases">
        <title>Draft genome of Mucuna pruriens seed.</title>
        <authorList>
            <person name="Nnadi N.E."/>
            <person name="Vos R."/>
            <person name="Hasami M.H."/>
            <person name="Devisetty U.K."/>
            <person name="Aguiy J.C."/>
        </authorList>
    </citation>
    <scope>NUCLEOTIDE SEQUENCE [LARGE SCALE GENOMIC DNA]</scope>
    <source>
        <strain evidence="3">JCA_2017</strain>
    </source>
</reference>
<evidence type="ECO:0000313" key="3">
    <source>
        <dbReference type="EMBL" id="RDX96286.1"/>
    </source>
</evidence>
<organism evidence="3 4">
    <name type="scientific">Mucuna pruriens</name>
    <name type="common">Velvet bean</name>
    <name type="synonym">Dolichos pruriens</name>
    <dbReference type="NCBI Taxonomy" id="157652"/>
    <lineage>
        <taxon>Eukaryota</taxon>
        <taxon>Viridiplantae</taxon>
        <taxon>Streptophyta</taxon>
        <taxon>Embryophyta</taxon>
        <taxon>Tracheophyta</taxon>
        <taxon>Spermatophyta</taxon>
        <taxon>Magnoliopsida</taxon>
        <taxon>eudicotyledons</taxon>
        <taxon>Gunneridae</taxon>
        <taxon>Pentapetalae</taxon>
        <taxon>rosids</taxon>
        <taxon>fabids</taxon>
        <taxon>Fabales</taxon>
        <taxon>Fabaceae</taxon>
        <taxon>Papilionoideae</taxon>
        <taxon>50 kb inversion clade</taxon>
        <taxon>NPAAA clade</taxon>
        <taxon>indigoferoid/millettioid clade</taxon>
        <taxon>Phaseoleae</taxon>
        <taxon>Mucuna</taxon>
    </lineage>
</organism>
<dbReference type="EMBL" id="QJKJ01003922">
    <property type="protein sequence ID" value="RDX96286.1"/>
    <property type="molecule type" value="Genomic_DNA"/>
</dbReference>
<gene>
    <name evidence="3" type="ORF">CR513_21071</name>
</gene>